<evidence type="ECO:0000256" key="4">
    <source>
        <dbReference type="ARBA" id="ARBA00022691"/>
    </source>
</evidence>
<dbReference type="AlphaFoldDB" id="A0A0T5NQL3"/>
<evidence type="ECO:0000256" key="7">
    <source>
        <dbReference type="PROSITE-ProRule" id="PRU10015"/>
    </source>
</evidence>
<feature type="binding site" evidence="6">
    <location>
        <position position="241"/>
    </location>
    <ligand>
        <name>S-adenosyl-L-methionine</name>
        <dbReference type="ChEBI" id="CHEBI:59789"/>
    </ligand>
</feature>
<keyword evidence="1" id="KW-0479">Metal-binding</keyword>
<dbReference type="GO" id="GO:0070475">
    <property type="term" value="P:rRNA base methylation"/>
    <property type="evidence" value="ECO:0007669"/>
    <property type="project" value="TreeGrafter"/>
</dbReference>
<keyword evidence="1" id="KW-0004">4Fe-4S</keyword>
<evidence type="ECO:0000256" key="5">
    <source>
        <dbReference type="ARBA" id="ARBA00023014"/>
    </source>
</evidence>
<proteinExistence type="inferred from homology"/>
<keyword evidence="4 6" id="KW-0949">S-adenosyl-L-methionine</keyword>
<dbReference type="Gene3D" id="3.40.50.150">
    <property type="entry name" value="Vaccinia Virus protein VP39"/>
    <property type="match status" value="1"/>
</dbReference>
<dbReference type="OrthoDB" id="9804590at2"/>
<evidence type="ECO:0000256" key="3">
    <source>
        <dbReference type="ARBA" id="ARBA00022679"/>
    </source>
</evidence>
<reference evidence="8 9" key="1">
    <citation type="submission" date="2015-04" db="EMBL/GenBank/DDBJ databases">
        <title>The draft genome sequence of Roseovarius sp.R12b.</title>
        <authorList>
            <person name="Li G."/>
            <person name="Lai Q."/>
            <person name="Shao Z."/>
            <person name="Yan P."/>
        </authorList>
    </citation>
    <scope>NUCLEOTIDE SEQUENCE [LARGE SCALE GENOMIC DNA]</scope>
    <source>
        <strain evidence="8 9">R12B</strain>
    </source>
</reference>
<accession>A0A0T5NQL3</accession>
<dbReference type="PANTHER" id="PTHR11061:SF49">
    <property type="entry name" value="23S RRNA (URACIL(1939)-C(5))-METHYLTRANSFERASE RLMD"/>
    <property type="match status" value="1"/>
</dbReference>
<keyword evidence="5" id="KW-0411">Iron-sulfur</keyword>
<sequence>MSEILVERLGHLGDGIAEGPVYAPGALPGERVSGTLEGNVLRDVRIVEPSSVRVKAPCRHYKSCGGCQLQHADDAFLAEWKTGIVREALAAQGIETEMREIAVSRANTRRRAGFSARRTKKGATAGFHAKGSDLIVELSECHVVAPELLEGARVARELARIGTSRKGELSVAVALSEAGLDVRVEGGKPLDGPLRIALAQLAEAEDLARLAWDDETVATRRPPIQRFDGIAVTPPPGAFLQATKDSERLLQNEVSAILAGTEPVIDVFAGCGTFAPPLARERAVHAVEGSAAMTKALDDGWRHSDRLKKITVETRDLFRQPIMAEDLTRFGGAVIDPPRAGAEAQCRELAKAQVPVIAYVSCNPVTFARDAKILSEAGYAVEWVRPVDQFRWSVHVELVAAIHRKMG</sequence>
<comment type="similarity">
    <text evidence="6">Belongs to the class I-like SAM-binding methyltransferase superfamily. RNA M5U methyltransferase family.</text>
</comment>
<dbReference type="InterPro" id="IPR030390">
    <property type="entry name" value="MeTrfase_TrmA_AS"/>
</dbReference>
<feature type="binding site" evidence="6">
    <location>
        <position position="268"/>
    </location>
    <ligand>
        <name>S-adenosyl-L-methionine</name>
        <dbReference type="ChEBI" id="CHEBI:59789"/>
    </ligand>
</feature>
<dbReference type="Gene3D" id="2.40.50.1070">
    <property type="match status" value="1"/>
</dbReference>
<dbReference type="EMBL" id="LAXJ01000020">
    <property type="protein sequence ID" value="KRS11245.1"/>
    <property type="molecule type" value="Genomic_DNA"/>
</dbReference>
<dbReference type="RefSeq" id="WP_057795400.1">
    <property type="nucleotide sequence ID" value="NZ_LAXJ01000020.1"/>
</dbReference>
<dbReference type="Proteomes" id="UP000051295">
    <property type="component" value="Unassembled WGS sequence"/>
</dbReference>
<dbReference type="GO" id="GO:0051539">
    <property type="term" value="F:4 iron, 4 sulfur cluster binding"/>
    <property type="evidence" value="ECO:0007669"/>
    <property type="project" value="UniProtKB-KW"/>
</dbReference>
<evidence type="ECO:0000256" key="6">
    <source>
        <dbReference type="PROSITE-ProRule" id="PRU01024"/>
    </source>
</evidence>
<evidence type="ECO:0000256" key="1">
    <source>
        <dbReference type="ARBA" id="ARBA00022485"/>
    </source>
</evidence>
<evidence type="ECO:0000313" key="8">
    <source>
        <dbReference type="EMBL" id="KRS11245.1"/>
    </source>
</evidence>
<dbReference type="InterPro" id="IPR029063">
    <property type="entry name" value="SAM-dependent_MTases_sf"/>
</dbReference>
<evidence type="ECO:0000313" key="9">
    <source>
        <dbReference type="Proteomes" id="UP000051295"/>
    </source>
</evidence>
<dbReference type="PROSITE" id="PS01230">
    <property type="entry name" value="TRMA_1"/>
    <property type="match status" value="1"/>
</dbReference>
<name>A0A0T5NQL3_9RHOB</name>
<dbReference type="InterPro" id="IPR010280">
    <property type="entry name" value="U5_MeTrfase_fam"/>
</dbReference>
<dbReference type="Pfam" id="PF05958">
    <property type="entry name" value="tRNA_U5-meth_tr"/>
    <property type="match status" value="1"/>
</dbReference>
<feature type="binding site" evidence="6">
    <location>
        <position position="336"/>
    </location>
    <ligand>
        <name>S-adenosyl-L-methionine</name>
        <dbReference type="ChEBI" id="CHEBI:59789"/>
    </ligand>
</feature>
<dbReference type="PANTHER" id="PTHR11061">
    <property type="entry name" value="RNA M5U METHYLTRANSFERASE"/>
    <property type="match status" value="1"/>
</dbReference>
<dbReference type="Gene3D" id="2.40.50.140">
    <property type="entry name" value="Nucleic acid-binding proteins"/>
    <property type="match status" value="1"/>
</dbReference>
<feature type="active site" evidence="7">
    <location>
        <position position="362"/>
    </location>
</feature>
<evidence type="ECO:0000256" key="2">
    <source>
        <dbReference type="ARBA" id="ARBA00022603"/>
    </source>
</evidence>
<dbReference type="PROSITE" id="PS51687">
    <property type="entry name" value="SAM_MT_RNA_M5U"/>
    <property type="match status" value="1"/>
</dbReference>
<keyword evidence="2 6" id="KW-0489">Methyltransferase</keyword>
<dbReference type="GO" id="GO:0070041">
    <property type="term" value="F:rRNA (uridine-C5-)-methyltransferase activity"/>
    <property type="evidence" value="ECO:0007669"/>
    <property type="project" value="TreeGrafter"/>
</dbReference>
<feature type="active site" description="Nucleophile" evidence="6">
    <location>
        <position position="362"/>
    </location>
</feature>
<gene>
    <name evidence="8" type="ORF">XM53_16795</name>
</gene>
<keyword evidence="1" id="KW-0408">Iron</keyword>
<protein>
    <submittedName>
        <fullName evidence="8">RNA methyltransferase</fullName>
    </submittedName>
</protein>
<keyword evidence="3 6" id="KW-0808">Transferase</keyword>
<keyword evidence="9" id="KW-1185">Reference proteome</keyword>
<dbReference type="SUPFAM" id="SSF53335">
    <property type="entry name" value="S-adenosyl-L-methionine-dependent methyltransferases"/>
    <property type="match status" value="1"/>
</dbReference>
<dbReference type="STRING" id="1641875.XM53_16795"/>
<feature type="binding site" evidence="6">
    <location>
        <position position="288"/>
    </location>
    <ligand>
        <name>S-adenosyl-L-methionine</name>
        <dbReference type="ChEBI" id="CHEBI:59789"/>
    </ligand>
</feature>
<dbReference type="InterPro" id="IPR012340">
    <property type="entry name" value="NA-bd_OB-fold"/>
</dbReference>
<dbReference type="PATRIC" id="fig|1641875.4.peg.1860"/>
<comment type="caution">
    <text evidence="8">The sequence shown here is derived from an EMBL/GenBank/DDBJ whole genome shotgun (WGS) entry which is preliminary data.</text>
</comment>
<organism evidence="8 9">
    <name type="scientific">Roseovarius atlanticus</name>
    <dbReference type="NCBI Taxonomy" id="1641875"/>
    <lineage>
        <taxon>Bacteria</taxon>
        <taxon>Pseudomonadati</taxon>
        <taxon>Pseudomonadota</taxon>
        <taxon>Alphaproteobacteria</taxon>
        <taxon>Rhodobacterales</taxon>
        <taxon>Roseobacteraceae</taxon>
        <taxon>Roseovarius</taxon>
    </lineage>
</organism>